<organism evidence="2 3">
    <name type="scientific">Alteromonas aestuariivivens</name>
    <dbReference type="NCBI Taxonomy" id="1938339"/>
    <lineage>
        <taxon>Bacteria</taxon>
        <taxon>Pseudomonadati</taxon>
        <taxon>Pseudomonadota</taxon>
        <taxon>Gammaproteobacteria</taxon>
        <taxon>Alteromonadales</taxon>
        <taxon>Alteromonadaceae</taxon>
        <taxon>Alteromonas/Salinimonas group</taxon>
        <taxon>Alteromonas</taxon>
    </lineage>
</organism>
<dbReference type="InterPro" id="IPR012334">
    <property type="entry name" value="Pectin_lyas_fold"/>
</dbReference>
<comment type="caution">
    <text evidence="2">The sequence shown here is derived from an EMBL/GenBank/DDBJ whole genome shotgun (WGS) entry which is preliminary data.</text>
</comment>
<sequence>MKRMLMMGLVGLLISMPLCSQELQRFTPVPGAQDYPRGVEISDTYRVLVKPASDPASWQAELHQTATYRLWPDYVDPETLPAKHKNTAVHVAQVDTDVRLRVRVEWLGSQKVRKLVLKPSRYKEMHQSRQSGQDWVEFELDPYEVTRHVLVEVNPPEKDTDALQDGLMFFLNPPSRPPAGKILVLPAGVINEKSPYLDELNRLLVDANSPWDGLYIPQNTIIDGRVDIRKPGFKVTGRGMIIGSRWPFAKSTPGWRDRYPSYISPEGEWVRPLLSFKANEGDDDPRSYFEGVLVAHPYHFCVGWAYLNENLKTFGWRFSSDGVHGHIKRGSFMRVNDDATYASSGLIEDNSYWGMVNGAAFQLGWGLKADNDATVYVRRSNILRGEWDNTVDTGLDMLGAPEGVPRPDVKTVSANRGVFAGTYRTGGAYTVRNKHFEDIVIDAQVNRLFYLGSRSEKVSYQNITFKDIHFAKSPSYENVVNVLSGGQIIDGMVFDNVTVEGEPLQSLEDLEPLEARNIQGVTFR</sequence>
<dbReference type="Proteomes" id="UP000256561">
    <property type="component" value="Unassembled WGS sequence"/>
</dbReference>
<evidence type="ECO:0000256" key="1">
    <source>
        <dbReference type="SAM" id="SignalP"/>
    </source>
</evidence>
<dbReference type="AlphaFoldDB" id="A0A3D8MFF4"/>
<feature type="signal peptide" evidence="1">
    <location>
        <begin position="1"/>
        <end position="20"/>
    </location>
</feature>
<dbReference type="SUPFAM" id="SSF51126">
    <property type="entry name" value="Pectin lyase-like"/>
    <property type="match status" value="1"/>
</dbReference>
<keyword evidence="3" id="KW-1185">Reference proteome</keyword>
<keyword evidence="1" id="KW-0732">Signal</keyword>
<proteinExistence type="predicted"/>
<name>A0A3D8MFF4_9ALTE</name>
<dbReference type="InterPro" id="IPR011050">
    <property type="entry name" value="Pectin_lyase_fold/virulence"/>
</dbReference>
<gene>
    <name evidence="2" type="ORF">DXV75_02600</name>
</gene>
<evidence type="ECO:0008006" key="4">
    <source>
        <dbReference type="Google" id="ProtNLM"/>
    </source>
</evidence>
<evidence type="ECO:0000313" key="3">
    <source>
        <dbReference type="Proteomes" id="UP000256561"/>
    </source>
</evidence>
<accession>A0A3D8MFF4</accession>
<dbReference type="EMBL" id="QRHA01000001">
    <property type="protein sequence ID" value="RDV29356.1"/>
    <property type="molecule type" value="Genomic_DNA"/>
</dbReference>
<protein>
    <recommendedName>
        <fullName evidence="4">Glycoside hydrolase</fullName>
    </recommendedName>
</protein>
<evidence type="ECO:0000313" key="2">
    <source>
        <dbReference type="EMBL" id="RDV29356.1"/>
    </source>
</evidence>
<reference evidence="3" key="1">
    <citation type="submission" date="2018-08" db="EMBL/GenBank/DDBJ databases">
        <authorList>
            <person name="Zhang J."/>
            <person name="Du Z.-J."/>
        </authorList>
    </citation>
    <scope>NUCLEOTIDE SEQUENCE [LARGE SCALE GENOMIC DNA]</scope>
    <source>
        <strain evidence="3">KCTC 52655</strain>
    </source>
</reference>
<feature type="chain" id="PRO_5017834475" description="Glycoside hydrolase" evidence="1">
    <location>
        <begin position="21"/>
        <end position="524"/>
    </location>
</feature>
<dbReference type="Gene3D" id="2.160.20.10">
    <property type="entry name" value="Single-stranded right-handed beta-helix, Pectin lyase-like"/>
    <property type="match status" value="1"/>
</dbReference>
<dbReference type="RefSeq" id="WP_115591646.1">
    <property type="nucleotide sequence ID" value="NZ_QRHA01000001.1"/>
</dbReference>